<dbReference type="EMBL" id="JACGCM010002894">
    <property type="protein sequence ID" value="KAF6133993.1"/>
    <property type="molecule type" value="Genomic_DNA"/>
</dbReference>
<dbReference type="Proteomes" id="UP000541444">
    <property type="component" value="Unassembled WGS sequence"/>
</dbReference>
<evidence type="ECO:0000313" key="2">
    <source>
        <dbReference type="Proteomes" id="UP000541444"/>
    </source>
</evidence>
<evidence type="ECO:0000313" key="1">
    <source>
        <dbReference type="EMBL" id="KAF6133993.1"/>
    </source>
</evidence>
<sequence length="100" mass="11707">MKTMDLHCDNKTTIMIAHNPIQHYRMKHVEVDRFFIRENIDKWCISFSFVKSEDQLADILTKGVCGRIFNDMIDRLGMIDIYAPSGGGVLNIEYLIYDIY</sequence>
<comment type="caution">
    <text evidence="1">The sequence shown here is derived from an EMBL/GenBank/DDBJ whole genome shotgun (WGS) entry which is preliminary data.</text>
</comment>
<protein>
    <recommendedName>
        <fullName evidence="3">Copia protein</fullName>
    </recommendedName>
</protein>
<organism evidence="1 2">
    <name type="scientific">Kingdonia uniflora</name>
    <dbReference type="NCBI Taxonomy" id="39325"/>
    <lineage>
        <taxon>Eukaryota</taxon>
        <taxon>Viridiplantae</taxon>
        <taxon>Streptophyta</taxon>
        <taxon>Embryophyta</taxon>
        <taxon>Tracheophyta</taxon>
        <taxon>Spermatophyta</taxon>
        <taxon>Magnoliopsida</taxon>
        <taxon>Ranunculales</taxon>
        <taxon>Circaeasteraceae</taxon>
        <taxon>Kingdonia</taxon>
    </lineage>
</organism>
<name>A0A7J7KUF8_9MAGN</name>
<dbReference type="CDD" id="cd09272">
    <property type="entry name" value="RNase_HI_RT_Ty1"/>
    <property type="match status" value="1"/>
</dbReference>
<proteinExistence type="predicted"/>
<dbReference type="OrthoDB" id="691565at2759"/>
<accession>A0A7J7KUF8</accession>
<keyword evidence="2" id="KW-1185">Reference proteome</keyword>
<evidence type="ECO:0008006" key="3">
    <source>
        <dbReference type="Google" id="ProtNLM"/>
    </source>
</evidence>
<gene>
    <name evidence="1" type="ORF">GIB67_040757</name>
</gene>
<dbReference type="AlphaFoldDB" id="A0A7J7KUF8"/>
<reference evidence="1 2" key="1">
    <citation type="journal article" date="2020" name="IScience">
        <title>Genome Sequencing of the Endangered Kingdonia uniflora (Circaeasteraceae, Ranunculales) Reveals Potential Mechanisms of Evolutionary Specialization.</title>
        <authorList>
            <person name="Sun Y."/>
            <person name="Deng T."/>
            <person name="Zhang A."/>
            <person name="Moore M.J."/>
            <person name="Landis J.B."/>
            <person name="Lin N."/>
            <person name="Zhang H."/>
            <person name="Zhang X."/>
            <person name="Huang J."/>
            <person name="Zhang X."/>
            <person name="Sun H."/>
            <person name="Wang H."/>
        </authorList>
    </citation>
    <scope>NUCLEOTIDE SEQUENCE [LARGE SCALE GENOMIC DNA]</scope>
    <source>
        <strain evidence="1">TB1705</strain>
        <tissue evidence="1">Leaf</tissue>
    </source>
</reference>